<evidence type="ECO:0000256" key="8">
    <source>
        <dbReference type="ARBA" id="ARBA00023242"/>
    </source>
</evidence>
<dbReference type="OrthoDB" id="2504340at2759"/>
<dbReference type="PANTHER" id="PTHR11953">
    <property type="entry name" value="EXOSOME COMPLEX COMPONENT"/>
    <property type="match status" value="1"/>
</dbReference>
<comment type="caution">
    <text evidence="15">The sequence shown here is derived from an EMBL/GenBank/DDBJ whole genome shotgun (WGS) entry which is preliminary data.</text>
</comment>
<dbReference type="GO" id="GO:0016075">
    <property type="term" value="P:rRNA catabolic process"/>
    <property type="evidence" value="ECO:0007669"/>
    <property type="project" value="TreeGrafter"/>
</dbReference>
<keyword evidence="4" id="KW-0963">Cytoplasm</keyword>
<evidence type="ECO:0000256" key="1">
    <source>
        <dbReference type="ARBA" id="ARBA00004496"/>
    </source>
</evidence>
<evidence type="ECO:0000256" key="3">
    <source>
        <dbReference type="ARBA" id="ARBA00006678"/>
    </source>
</evidence>
<evidence type="ECO:0000259" key="14">
    <source>
        <dbReference type="Pfam" id="PF01138"/>
    </source>
</evidence>
<evidence type="ECO:0000256" key="11">
    <source>
        <dbReference type="ARBA" id="ARBA00067159"/>
    </source>
</evidence>
<dbReference type="GO" id="GO:0005730">
    <property type="term" value="C:nucleolus"/>
    <property type="evidence" value="ECO:0007669"/>
    <property type="project" value="UniProtKB-SubCell"/>
</dbReference>
<dbReference type="EMBL" id="CAJFCJ010000012">
    <property type="protein sequence ID" value="CAD5120168.1"/>
    <property type="molecule type" value="Genomic_DNA"/>
</dbReference>
<dbReference type="SUPFAM" id="SSF55666">
    <property type="entry name" value="Ribonuclease PH domain 2-like"/>
    <property type="match status" value="1"/>
</dbReference>
<evidence type="ECO:0000256" key="6">
    <source>
        <dbReference type="ARBA" id="ARBA00022835"/>
    </source>
</evidence>
<feature type="domain" description="Exoribonuclease phosphorolytic" evidence="14">
    <location>
        <begin position="45"/>
        <end position="173"/>
    </location>
</feature>
<dbReference type="GO" id="GO:0000176">
    <property type="term" value="C:nuclear exosome (RNase complex)"/>
    <property type="evidence" value="ECO:0007669"/>
    <property type="project" value="TreeGrafter"/>
</dbReference>
<reference evidence="15 16" key="1">
    <citation type="submission" date="2020-08" db="EMBL/GenBank/DDBJ databases">
        <authorList>
            <person name="Hejnol A."/>
        </authorList>
    </citation>
    <scope>NUCLEOTIDE SEQUENCE [LARGE SCALE GENOMIC DNA]</scope>
</reference>
<dbReference type="Gene3D" id="3.30.230.70">
    <property type="entry name" value="GHMP Kinase, N-terminal domain"/>
    <property type="match status" value="1"/>
</dbReference>
<keyword evidence="7" id="KW-0694">RNA-binding</keyword>
<evidence type="ECO:0000256" key="5">
    <source>
        <dbReference type="ARBA" id="ARBA00022552"/>
    </source>
</evidence>
<dbReference type="Proteomes" id="UP000549394">
    <property type="component" value="Unassembled WGS sequence"/>
</dbReference>
<evidence type="ECO:0000256" key="4">
    <source>
        <dbReference type="ARBA" id="ARBA00022490"/>
    </source>
</evidence>
<dbReference type="PANTHER" id="PTHR11953:SF2">
    <property type="entry name" value="EXOSOME COMPLEX COMPONENT MTR3"/>
    <property type="match status" value="1"/>
</dbReference>
<dbReference type="InterPro" id="IPR001247">
    <property type="entry name" value="ExoRNase_PH_dom1"/>
</dbReference>
<keyword evidence="16" id="KW-1185">Reference proteome</keyword>
<evidence type="ECO:0000256" key="9">
    <source>
        <dbReference type="ARBA" id="ARBA00058393"/>
    </source>
</evidence>
<comment type="function">
    <text evidence="9">Non-catalytic component of the RNA exosome complex which has 3'-&gt;5' exoribonuclease activity and participates in a multitude of cellular RNA processing and degradation events.</text>
</comment>
<name>A0A7I8VW43_9ANNE</name>
<dbReference type="Pfam" id="PF01138">
    <property type="entry name" value="RNase_PH"/>
    <property type="match status" value="1"/>
</dbReference>
<evidence type="ECO:0000313" key="16">
    <source>
        <dbReference type="Proteomes" id="UP000549394"/>
    </source>
</evidence>
<dbReference type="SUPFAM" id="SSF54211">
    <property type="entry name" value="Ribosomal protein S5 domain 2-like"/>
    <property type="match status" value="1"/>
</dbReference>
<evidence type="ECO:0000256" key="13">
    <source>
        <dbReference type="ARBA" id="ARBA00083631"/>
    </source>
</evidence>
<evidence type="ECO:0000256" key="2">
    <source>
        <dbReference type="ARBA" id="ARBA00004604"/>
    </source>
</evidence>
<dbReference type="GO" id="GO:0000177">
    <property type="term" value="C:cytoplasmic exosome (RNase complex)"/>
    <property type="evidence" value="ECO:0007669"/>
    <property type="project" value="TreeGrafter"/>
</dbReference>
<dbReference type="CDD" id="cd11371">
    <property type="entry name" value="RNase_PH_MTR3"/>
    <property type="match status" value="1"/>
</dbReference>
<protein>
    <recommendedName>
        <fullName evidence="11">Exosome complex component MTR3</fullName>
    </recommendedName>
    <alternativeName>
        <fullName evidence="13">Exosome component 6</fullName>
    </alternativeName>
    <alternativeName>
        <fullName evidence="12">mRNA transport regulator 3 homolog</fullName>
    </alternativeName>
</protein>
<gene>
    <name evidence="15" type="ORF">DGYR_LOCUS8297</name>
</gene>
<evidence type="ECO:0000256" key="7">
    <source>
        <dbReference type="ARBA" id="ARBA00022884"/>
    </source>
</evidence>
<keyword evidence="5" id="KW-0698">rRNA processing</keyword>
<dbReference type="FunFam" id="3.30.230.70:FF:000035">
    <property type="entry name" value="Exosome complex component MTR3"/>
    <property type="match status" value="1"/>
</dbReference>
<keyword evidence="8" id="KW-0539">Nucleus</keyword>
<comment type="subcellular location">
    <subcellularLocation>
        <location evidence="1">Cytoplasm</location>
    </subcellularLocation>
    <subcellularLocation>
        <location evidence="2">Nucleus</location>
        <location evidence="2">Nucleolus</location>
    </subcellularLocation>
</comment>
<evidence type="ECO:0000256" key="10">
    <source>
        <dbReference type="ARBA" id="ARBA00062379"/>
    </source>
</evidence>
<dbReference type="InterPro" id="IPR027408">
    <property type="entry name" value="PNPase/RNase_PH_dom_sf"/>
</dbReference>
<dbReference type="GO" id="GO:0034475">
    <property type="term" value="P:U4 snRNA 3'-end processing"/>
    <property type="evidence" value="ECO:0007669"/>
    <property type="project" value="TreeGrafter"/>
</dbReference>
<comment type="similarity">
    <text evidence="3">Belongs to the RNase PH family.</text>
</comment>
<evidence type="ECO:0000256" key="12">
    <source>
        <dbReference type="ARBA" id="ARBA00080620"/>
    </source>
</evidence>
<organism evidence="15 16">
    <name type="scientific">Dimorphilus gyrociliatus</name>
    <dbReference type="NCBI Taxonomy" id="2664684"/>
    <lineage>
        <taxon>Eukaryota</taxon>
        <taxon>Metazoa</taxon>
        <taxon>Spiralia</taxon>
        <taxon>Lophotrochozoa</taxon>
        <taxon>Annelida</taxon>
        <taxon>Polychaeta</taxon>
        <taxon>Polychaeta incertae sedis</taxon>
        <taxon>Dinophilidae</taxon>
        <taxon>Dimorphilus</taxon>
    </lineage>
</organism>
<keyword evidence="6" id="KW-0271">Exosome</keyword>
<dbReference type="GO" id="GO:0006364">
    <property type="term" value="P:rRNA processing"/>
    <property type="evidence" value="ECO:0007669"/>
    <property type="project" value="UniProtKB-KW"/>
</dbReference>
<dbReference type="AlphaFoldDB" id="A0A7I8VW43"/>
<dbReference type="GO" id="GO:0071028">
    <property type="term" value="P:nuclear mRNA surveillance"/>
    <property type="evidence" value="ECO:0007669"/>
    <property type="project" value="TreeGrafter"/>
</dbReference>
<dbReference type="InterPro" id="IPR036345">
    <property type="entry name" value="ExoRNase_PH_dom2_sf"/>
</dbReference>
<sequence length="270" mass="30086">MPTDTKRLPVPETSICPSTLIEDISAKKLPLISNNKRRDDRLCTQLRHVYAKLKVISQAQGSAYIEIGNTKVICSVYGPREVKKRDEFSMDGQLCCDFKFATFSCPQRRSHLSDNEEKELSQQLLNALSPAVCLNKFPKARVEIFALVLENDGSAFSAAINCASLALVDASIELYDIPVAACVRYDGVNLIVDPQLNEEYSHQESNLSEENGQVLVAYLPVLKQISALNHVGCLSSKVLNQSMKLCIEATQKMHTIFQECIKEKVKSIMD</sequence>
<proteinExistence type="inferred from homology"/>
<dbReference type="InterPro" id="IPR050080">
    <property type="entry name" value="RNase_PH"/>
</dbReference>
<dbReference type="InterPro" id="IPR020568">
    <property type="entry name" value="Ribosomal_Su5_D2-typ_SF"/>
</dbReference>
<comment type="subunit">
    <text evidence="10">Component of the RNA exosome complex.</text>
</comment>
<accession>A0A7I8VW43</accession>
<dbReference type="GO" id="GO:0003723">
    <property type="term" value="F:RNA binding"/>
    <property type="evidence" value="ECO:0007669"/>
    <property type="project" value="UniProtKB-KW"/>
</dbReference>
<dbReference type="GO" id="GO:0071051">
    <property type="term" value="P:poly(A)-dependent snoRNA 3'-end processing"/>
    <property type="evidence" value="ECO:0007669"/>
    <property type="project" value="TreeGrafter"/>
</dbReference>
<evidence type="ECO:0000313" key="15">
    <source>
        <dbReference type="EMBL" id="CAD5120168.1"/>
    </source>
</evidence>